<organism evidence="2 4">
    <name type="scientific">Enterococcus gilvus ATCC BAA-350</name>
    <dbReference type="NCBI Taxonomy" id="1158614"/>
    <lineage>
        <taxon>Bacteria</taxon>
        <taxon>Bacillati</taxon>
        <taxon>Bacillota</taxon>
        <taxon>Bacilli</taxon>
        <taxon>Lactobacillales</taxon>
        <taxon>Enterococcaceae</taxon>
        <taxon>Enterococcus</taxon>
    </lineage>
</organism>
<evidence type="ECO:0000313" key="3">
    <source>
        <dbReference type="EMBL" id="EOW79504.1"/>
    </source>
</evidence>
<name>R2Y5R7_9ENTE</name>
<evidence type="ECO:0000256" key="1">
    <source>
        <dbReference type="SAM" id="Phobius"/>
    </source>
</evidence>
<keyword evidence="1" id="KW-0812">Transmembrane</keyword>
<dbReference type="EMBL" id="AJDQ01000004">
    <property type="protein sequence ID" value="EOI57742.1"/>
    <property type="molecule type" value="Genomic_DNA"/>
</dbReference>
<evidence type="ECO:0008006" key="6">
    <source>
        <dbReference type="Google" id="ProtNLM"/>
    </source>
</evidence>
<dbReference type="PATRIC" id="fig|1158614.3.peg.742"/>
<reference evidence="2 4" key="1">
    <citation type="submission" date="2013-02" db="EMBL/GenBank/DDBJ databases">
        <title>The Genome Sequence of Enterococcus gilvus ATCC BAA-350.</title>
        <authorList>
            <consortium name="The Broad Institute Genome Sequencing Platform"/>
            <consortium name="The Broad Institute Genome Sequencing Center for Infectious Disease"/>
            <person name="Earl A.M."/>
            <person name="Gilmore M.S."/>
            <person name="Lebreton F."/>
            <person name="Walker B."/>
            <person name="Young S.K."/>
            <person name="Zeng Q."/>
            <person name="Gargeya S."/>
            <person name="Fitzgerald M."/>
            <person name="Haas B."/>
            <person name="Abouelleil A."/>
            <person name="Alvarado L."/>
            <person name="Arachchi H.M."/>
            <person name="Berlin A.M."/>
            <person name="Chapman S.B."/>
            <person name="Dewar J."/>
            <person name="Goldberg J."/>
            <person name="Griggs A."/>
            <person name="Gujja S."/>
            <person name="Hansen M."/>
            <person name="Howarth C."/>
            <person name="Imamovic A."/>
            <person name="Larimer J."/>
            <person name="McCowan C."/>
            <person name="Murphy C."/>
            <person name="Neiman D."/>
            <person name="Pearson M."/>
            <person name="Priest M."/>
            <person name="Roberts A."/>
            <person name="Saif S."/>
            <person name="Shea T."/>
            <person name="Sisk P."/>
            <person name="Sykes S."/>
            <person name="Wortman J."/>
            <person name="Nusbaum C."/>
            <person name="Birren B."/>
        </authorList>
    </citation>
    <scope>NUCLEOTIDE SEQUENCE [LARGE SCALE GENOMIC DNA]</scope>
    <source>
        <strain evidence="2 4">ATCC BAA-350</strain>
    </source>
</reference>
<reference evidence="3 5" key="2">
    <citation type="submission" date="2013-03" db="EMBL/GenBank/DDBJ databases">
        <title>The Genome Sequence of Enterococcus gilvus ATCC BAA-350 (PacBio/Illumina hybrid assembly).</title>
        <authorList>
            <consortium name="The Broad Institute Genomics Platform"/>
            <consortium name="The Broad Institute Genome Sequencing Center for Infectious Disease"/>
            <person name="Earl A."/>
            <person name="Russ C."/>
            <person name="Gilmore M."/>
            <person name="Surin D."/>
            <person name="Walker B."/>
            <person name="Young S."/>
            <person name="Zeng Q."/>
            <person name="Gargeya S."/>
            <person name="Fitzgerald M."/>
            <person name="Haas B."/>
            <person name="Abouelleil A."/>
            <person name="Allen A.W."/>
            <person name="Alvarado L."/>
            <person name="Arachchi H.M."/>
            <person name="Berlin A.M."/>
            <person name="Chapman S.B."/>
            <person name="Gainer-Dewar J."/>
            <person name="Goldberg J."/>
            <person name="Griggs A."/>
            <person name="Gujja S."/>
            <person name="Hansen M."/>
            <person name="Howarth C."/>
            <person name="Imamovic A."/>
            <person name="Ireland A."/>
            <person name="Larimer J."/>
            <person name="McCowan C."/>
            <person name="Murphy C."/>
            <person name="Pearson M."/>
            <person name="Poon T.W."/>
            <person name="Priest M."/>
            <person name="Roberts A."/>
            <person name="Saif S."/>
            <person name="Shea T."/>
            <person name="Sisk P."/>
            <person name="Sykes S."/>
            <person name="Wortman J."/>
            <person name="Nusbaum C."/>
            <person name="Birren B."/>
        </authorList>
    </citation>
    <scope>NUCLEOTIDE SEQUENCE [LARGE SCALE GENOMIC DNA]</scope>
    <source>
        <strain evidence="3 5">ATCC BAA-350</strain>
    </source>
</reference>
<keyword evidence="5" id="KW-1185">Reference proteome</keyword>
<dbReference type="Proteomes" id="UP000014160">
    <property type="component" value="Unassembled WGS sequence"/>
</dbReference>
<keyword evidence="1" id="KW-0472">Membrane</keyword>
<evidence type="ECO:0000313" key="4">
    <source>
        <dbReference type="Proteomes" id="UP000013750"/>
    </source>
</evidence>
<dbReference type="HOGENOM" id="CLU_1400617_0_0_9"/>
<evidence type="ECO:0000313" key="5">
    <source>
        <dbReference type="Proteomes" id="UP000014160"/>
    </source>
</evidence>
<comment type="caution">
    <text evidence="2">The sequence shown here is derived from an EMBL/GenBank/DDBJ whole genome shotgun (WGS) entry which is preliminary data.</text>
</comment>
<dbReference type="AlphaFoldDB" id="R2Y5R7"/>
<dbReference type="Proteomes" id="UP000013750">
    <property type="component" value="Unassembled WGS sequence"/>
</dbReference>
<accession>R2Y5R7</accession>
<dbReference type="EMBL" id="ASWH01000002">
    <property type="protein sequence ID" value="EOW79504.1"/>
    <property type="molecule type" value="Genomic_DNA"/>
</dbReference>
<protein>
    <recommendedName>
        <fullName evidence="6">DUF4367 domain-containing protein</fullName>
    </recommendedName>
</protein>
<gene>
    <name evidence="3" type="ORF">I592_03644</name>
    <name evidence="2" type="ORF">UKC_00717</name>
</gene>
<evidence type="ECO:0000313" key="2">
    <source>
        <dbReference type="EMBL" id="EOI57742.1"/>
    </source>
</evidence>
<keyword evidence="1" id="KW-1133">Transmembrane helix</keyword>
<dbReference type="RefSeq" id="WP_010779166.1">
    <property type="nucleotide sequence ID" value="NZ_ASWH01000002.1"/>
</dbReference>
<feature type="transmembrane region" description="Helical" evidence="1">
    <location>
        <begin position="49"/>
        <end position="68"/>
    </location>
</feature>
<sequence>MKQTYHELMDHFSLSTEKRQEIARAMEKERRKQEQPEPTWRAFFQRPKVLALCFAALILIVFGVSQLHTPQPPVTLPNPVQDYQSFAELKKETPFPLNAPMNAGEAEEYMLISGEIAEIHYSDQLTYRAGKTKDDVLGGVEQGLTTEKNGRFTLFKQKEHYKGILFREKEIYYFLYSEEGKSEEEWLVLARSIN</sequence>
<proteinExistence type="predicted"/>